<proteinExistence type="predicted"/>
<sequence>MCTIWYPNITDRYYLSWYNWTLPLYTEDPHDYNIFSNSCGENRNQVCFTCNQSVHSAILRNGTFKFSIRGEGGCNKLPTIYCPMVSRTGIYVVQNDIIDPQSFVNSTYIAYI</sequence>
<organism evidence="1">
    <name type="scientific">Satyrvirus sp</name>
    <dbReference type="NCBI Taxonomy" id="2487771"/>
    <lineage>
        <taxon>Viruses</taxon>
        <taxon>Varidnaviria</taxon>
        <taxon>Bamfordvirae</taxon>
        <taxon>Nucleocytoviricota</taxon>
        <taxon>Megaviricetes</taxon>
        <taxon>Imitervirales</taxon>
        <taxon>Mimiviridae</taxon>
        <taxon>Megamimivirinae</taxon>
    </lineage>
</organism>
<gene>
    <name evidence="1" type="ORF">Satyrvirus8_6</name>
</gene>
<evidence type="ECO:0000313" key="1">
    <source>
        <dbReference type="EMBL" id="AYV85248.1"/>
    </source>
</evidence>
<accession>A0A3G5ADP4</accession>
<protein>
    <submittedName>
        <fullName evidence="1">Uncharacterized protein</fullName>
    </submittedName>
</protein>
<name>A0A3G5ADP4_9VIRU</name>
<dbReference type="EMBL" id="MK072444">
    <property type="protein sequence ID" value="AYV85248.1"/>
    <property type="molecule type" value="Genomic_DNA"/>
</dbReference>
<reference evidence="1" key="1">
    <citation type="submission" date="2018-10" db="EMBL/GenBank/DDBJ databases">
        <title>Hidden diversity of soil giant viruses.</title>
        <authorList>
            <person name="Schulz F."/>
            <person name="Alteio L."/>
            <person name="Goudeau D."/>
            <person name="Ryan E.M."/>
            <person name="Malmstrom R.R."/>
            <person name="Blanchard J."/>
            <person name="Woyke T."/>
        </authorList>
    </citation>
    <scope>NUCLEOTIDE SEQUENCE</scope>
    <source>
        <strain evidence="1">SAV1</strain>
    </source>
</reference>